<protein>
    <submittedName>
        <fullName evidence="2">Uncharacterized protein</fullName>
    </submittedName>
</protein>
<reference evidence="2 3" key="1">
    <citation type="submission" date="2023-08" db="EMBL/GenBank/DDBJ databases">
        <title>A Necator americanus chromosomal reference genome.</title>
        <authorList>
            <person name="Ilik V."/>
            <person name="Petrzelkova K.J."/>
            <person name="Pardy F."/>
            <person name="Fuh T."/>
            <person name="Niatou-Singa F.S."/>
            <person name="Gouil Q."/>
            <person name="Baker L."/>
            <person name="Ritchie M.E."/>
            <person name="Jex A.R."/>
            <person name="Gazzola D."/>
            <person name="Li H."/>
            <person name="Toshio Fujiwara R."/>
            <person name="Zhan B."/>
            <person name="Aroian R.V."/>
            <person name="Pafco B."/>
            <person name="Schwarz E.M."/>
        </authorList>
    </citation>
    <scope>NUCLEOTIDE SEQUENCE [LARGE SCALE GENOMIC DNA]</scope>
    <source>
        <strain evidence="2 3">Aroian</strain>
        <tissue evidence="2">Whole animal</tissue>
    </source>
</reference>
<accession>A0ABR1C707</accession>
<evidence type="ECO:0000313" key="3">
    <source>
        <dbReference type="Proteomes" id="UP001303046"/>
    </source>
</evidence>
<evidence type="ECO:0000313" key="1">
    <source>
        <dbReference type="EMBL" id="KAK6727606.1"/>
    </source>
</evidence>
<organism evidence="2 3">
    <name type="scientific">Necator americanus</name>
    <name type="common">Human hookworm</name>
    <dbReference type="NCBI Taxonomy" id="51031"/>
    <lineage>
        <taxon>Eukaryota</taxon>
        <taxon>Metazoa</taxon>
        <taxon>Ecdysozoa</taxon>
        <taxon>Nematoda</taxon>
        <taxon>Chromadorea</taxon>
        <taxon>Rhabditida</taxon>
        <taxon>Rhabditina</taxon>
        <taxon>Rhabditomorpha</taxon>
        <taxon>Strongyloidea</taxon>
        <taxon>Ancylostomatidae</taxon>
        <taxon>Bunostominae</taxon>
        <taxon>Necator</taxon>
    </lineage>
</organism>
<proteinExistence type="predicted"/>
<name>A0ABR1C707_NECAM</name>
<dbReference type="EMBL" id="JAVFWL010000002">
    <property type="protein sequence ID" value="KAK6733634.1"/>
    <property type="molecule type" value="Genomic_DNA"/>
</dbReference>
<keyword evidence="3" id="KW-1185">Reference proteome</keyword>
<sequence length="72" mass="7565">MSFAGSGYWTVVVDGGYVWLMTMDTVWGKNAHPAVTDDAGGGCGRRGHLAVTVEPDVVVVGEDHSFGRVVAI</sequence>
<gene>
    <name evidence="2" type="primary">Necator_chrII.g5199</name>
    <name evidence="1" type="synonym">Necator_chrI.g1476</name>
    <name evidence="1" type="ORF">RB195_005350</name>
    <name evidence="2" type="ORF">RB195_017407</name>
</gene>
<comment type="caution">
    <text evidence="2">The sequence shown here is derived from an EMBL/GenBank/DDBJ whole genome shotgun (WGS) entry which is preliminary data.</text>
</comment>
<dbReference type="EMBL" id="JAVFWL010000001">
    <property type="protein sequence ID" value="KAK6727606.1"/>
    <property type="molecule type" value="Genomic_DNA"/>
</dbReference>
<evidence type="ECO:0000313" key="2">
    <source>
        <dbReference type="EMBL" id="KAK6733634.1"/>
    </source>
</evidence>
<dbReference type="Proteomes" id="UP001303046">
    <property type="component" value="Unassembled WGS sequence"/>
</dbReference>